<accession>A0ABP9P8Q0</accession>
<reference evidence="3" key="1">
    <citation type="journal article" date="2019" name="Int. J. Syst. Evol. Microbiol.">
        <title>The Global Catalogue of Microorganisms (GCM) 10K type strain sequencing project: providing services to taxonomists for standard genome sequencing and annotation.</title>
        <authorList>
            <consortium name="The Broad Institute Genomics Platform"/>
            <consortium name="The Broad Institute Genome Sequencing Center for Infectious Disease"/>
            <person name="Wu L."/>
            <person name="Ma J."/>
        </authorList>
    </citation>
    <scope>NUCLEOTIDE SEQUENCE [LARGE SCALE GENOMIC DNA]</scope>
    <source>
        <strain evidence="3">JCM 18459</strain>
    </source>
</reference>
<organism evidence="2 3">
    <name type="scientific">Nocardioides marinquilinus</name>
    <dbReference type="NCBI Taxonomy" id="1210400"/>
    <lineage>
        <taxon>Bacteria</taxon>
        <taxon>Bacillati</taxon>
        <taxon>Actinomycetota</taxon>
        <taxon>Actinomycetes</taxon>
        <taxon>Propionibacteriales</taxon>
        <taxon>Nocardioidaceae</taxon>
        <taxon>Nocardioides</taxon>
    </lineage>
</organism>
<evidence type="ECO:0000313" key="2">
    <source>
        <dbReference type="EMBL" id="GAA5141034.1"/>
    </source>
</evidence>
<evidence type="ECO:0000256" key="1">
    <source>
        <dbReference type="SAM" id="MobiDB-lite"/>
    </source>
</evidence>
<evidence type="ECO:0000313" key="3">
    <source>
        <dbReference type="Proteomes" id="UP001500221"/>
    </source>
</evidence>
<dbReference type="EMBL" id="BAABKG010000001">
    <property type="protein sequence ID" value="GAA5141034.1"/>
    <property type="molecule type" value="Genomic_DNA"/>
</dbReference>
<dbReference type="Proteomes" id="UP001500221">
    <property type="component" value="Unassembled WGS sequence"/>
</dbReference>
<comment type="caution">
    <text evidence="2">The sequence shown here is derived from an EMBL/GenBank/DDBJ whole genome shotgun (WGS) entry which is preliminary data.</text>
</comment>
<gene>
    <name evidence="2" type="ORF">GCM10023340_02090</name>
</gene>
<name>A0ABP9P8Q0_9ACTN</name>
<sequence>MLLVVLLALVVGGVIGVVAARSDRTEPEARVSFSDPRQLPASDPSIPVETFAPDPSDPQLQLNIPLTPPVVLAVPGPDGKPTGRRIVVPLPKGWTGRQIALQGPSAPARWQYTVEGNDPNSYVLRIDIYRGLPLTVGRAISARISALDSSTLQGNLQDFEVEEQDAEGFVATYVDRGFLRVAEEKFFAGPDGVTAYATVAISGREQDRPGMADLLARISEGIRVGD</sequence>
<keyword evidence="3" id="KW-1185">Reference proteome</keyword>
<feature type="region of interest" description="Disordered" evidence="1">
    <location>
        <begin position="25"/>
        <end position="49"/>
    </location>
</feature>
<proteinExistence type="predicted"/>
<protein>
    <submittedName>
        <fullName evidence="2">Uncharacterized protein</fullName>
    </submittedName>
</protein>